<feature type="compositionally biased region" description="Low complexity" evidence="1">
    <location>
        <begin position="459"/>
        <end position="469"/>
    </location>
</feature>
<dbReference type="WBParaSite" id="PSAMB.scaffold4295size15072.g23905.t1">
    <property type="protein sequence ID" value="PSAMB.scaffold4295size15072.g23905.t1"/>
    <property type="gene ID" value="PSAMB.scaffold4295size15072.g23905"/>
</dbReference>
<accession>A0A914WMH7</accession>
<feature type="compositionally biased region" description="Polar residues" evidence="1">
    <location>
        <begin position="515"/>
        <end position="526"/>
    </location>
</feature>
<proteinExistence type="predicted"/>
<name>A0A914WMH7_9BILA</name>
<reference evidence="3" key="1">
    <citation type="submission" date="2022-11" db="UniProtKB">
        <authorList>
            <consortium name="WormBaseParasite"/>
        </authorList>
    </citation>
    <scope>IDENTIFICATION</scope>
</reference>
<feature type="compositionally biased region" description="Low complexity" evidence="1">
    <location>
        <begin position="580"/>
        <end position="595"/>
    </location>
</feature>
<dbReference type="AlphaFoldDB" id="A0A914WMH7"/>
<organism evidence="2 3">
    <name type="scientific">Plectus sambesii</name>
    <dbReference type="NCBI Taxonomy" id="2011161"/>
    <lineage>
        <taxon>Eukaryota</taxon>
        <taxon>Metazoa</taxon>
        <taxon>Ecdysozoa</taxon>
        <taxon>Nematoda</taxon>
        <taxon>Chromadorea</taxon>
        <taxon>Plectida</taxon>
        <taxon>Plectina</taxon>
        <taxon>Plectoidea</taxon>
        <taxon>Plectidae</taxon>
        <taxon>Plectus</taxon>
    </lineage>
</organism>
<keyword evidence="2" id="KW-1185">Reference proteome</keyword>
<feature type="region of interest" description="Disordered" evidence="1">
    <location>
        <begin position="447"/>
        <end position="532"/>
    </location>
</feature>
<evidence type="ECO:0000313" key="2">
    <source>
        <dbReference type="Proteomes" id="UP000887566"/>
    </source>
</evidence>
<evidence type="ECO:0000313" key="3">
    <source>
        <dbReference type="WBParaSite" id="PSAMB.scaffold4295size15072.g23905.t1"/>
    </source>
</evidence>
<feature type="compositionally biased region" description="Low complexity" evidence="1">
    <location>
        <begin position="720"/>
        <end position="732"/>
    </location>
</feature>
<dbReference type="Proteomes" id="UP000887566">
    <property type="component" value="Unplaced"/>
</dbReference>
<feature type="region of interest" description="Disordered" evidence="1">
    <location>
        <begin position="615"/>
        <end position="634"/>
    </location>
</feature>
<protein>
    <submittedName>
        <fullName evidence="3">Uncharacterized protein</fullName>
    </submittedName>
</protein>
<feature type="region of interest" description="Disordered" evidence="1">
    <location>
        <begin position="670"/>
        <end position="690"/>
    </location>
</feature>
<feature type="region of interest" description="Disordered" evidence="1">
    <location>
        <begin position="560"/>
        <end position="598"/>
    </location>
</feature>
<sequence length="783" mass="84737">MTIGNDWDFLSRESQEELAKNDFVQRQVVQQERIQESIRAAPLHKVVEQSTVQMRKIEEIAAPSLSASSSGTSRFSPLAEVSSAERYLMSLESIESVAMVVDVNRKCGRLLIPENVSKPNLIVFFDLNTMLDDQPIRAFSDNVQDIIQPGLLVDVVIEASEANLGPGRIISRGVVRCTKMTTYGEHSHFSSTDAQSDGQQTFIVDDARKEEPAMVIGVRQSGLGAATTVESEMLLLHSHALVNEELMAAIGDFDSSSSPAALRLIDQIKPALLSESDLMTPGRVVMTRMASTPAWIRQLSAELRSFRYIALSVRSGDTRQGVGKIVKYLESGGLLQPDCSDEETSDVIYFALSYLPKTQCNNDLKVAWPVGSCLQYEACRELPGREFEFRAFRLTVRDGTMAFSTTPASNNLRIVPLIQRETTQSSGTDAISHRLNGLTVPLKSTLESKKASPLNNGVASSLPSSSSASTPPPPANKQSMPPSTRAKRRRLKARTYAADRLGCSDQSETDDDSSIETASTETNGASTIAGDPQVAKSGFRNATLIDQGADLFTALSASAYQREEQPTEQSSKLQNETKGADATTKKTPPAATTGGDSKAILITRGADLFETLSAASFQPSAATPTTPSADEAEDLEEDLSDIDIADHKDKVLVVGPNKRMELITRVELKQRQEKCKADGKQNESSPANPSCLTNVASTASSPLLKTTITANCLTLKTTLTTTSSDSTSSESGHSTEVKHSLPINDCSRSPEESSEKLALGMMTESELEMLKFLAPETMKFLGL</sequence>
<feature type="compositionally biased region" description="Polar residues" evidence="1">
    <location>
        <begin position="615"/>
        <end position="627"/>
    </location>
</feature>
<feature type="compositionally biased region" description="Polar residues" evidence="1">
    <location>
        <begin position="567"/>
        <end position="576"/>
    </location>
</feature>
<feature type="region of interest" description="Disordered" evidence="1">
    <location>
        <begin position="720"/>
        <end position="756"/>
    </location>
</feature>
<feature type="compositionally biased region" description="Basic and acidic residues" evidence="1">
    <location>
        <begin position="670"/>
        <end position="681"/>
    </location>
</feature>
<evidence type="ECO:0000256" key="1">
    <source>
        <dbReference type="SAM" id="MobiDB-lite"/>
    </source>
</evidence>